<accession>A0A171DIS1</accession>
<dbReference type="GO" id="GO:0022857">
    <property type="term" value="F:transmembrane transporter activity"/>
    <property type="evidence" value="ECO:0007669"/>
    <property type="project" value="InterPro"/>
</dbReference>
<evidence type="ECO:0000256" key="1">
    <source>
        <dbReference type="ARBA" id="ARBA00004651"/>
    </source>
</evidence>
<comment type="subcellular location">
    <subcellularLocation>
        <location evidence="1">Cell membrane</location>
        <topology evidence="1">Multi-pass membrane protein</topology>
    </subcellularLocation>
</comment>
<feature type="transmembrane region" description="Helical" evidence="8">
    <location>
        <begin position="321"/>
        <end position="340"/>
    </location>
</feature>
<feature type="transmembrane region" description="Helical" evidence="8">
    <location>
        <begin position="384"/>
        <end position="403"/>
    </location>
</feature>
<dbReference type="PROSITE" id="PS50850">
    <property type="entry name" value="MFS"/>
    <property type="match status" value="1"/>
</dbReference>
<dbReference type="Proteomes" id="UP000077701">
    <property type="component" value="Unassembled WGS sequence"/>
</dbReference>
<keyword evidence="6 8" id="KW-0472">Membrane</keyword>
<keyword evidence="4 8" id="KW-0812">Transmembrane</keyword>
<feature type="region of interest" description="Disordered" evidence="7">
    <location>
        <begin position="418"/>
        <end position="461"/>
    </location>
</feature>
<keyword evidence="11" id="KW-1185">Reference proteome</keyword>
<feature type="transmembrane region" description="Helical" evidence="8">
    <location>
        <begin position="229"/>
        <end position="246"/>
    </location>
</feature>
<evidence type="ECO:0000259" key="9">
    <source>
        <dbReference type="PROSITE" id="PS50850"/>
    </source>
</evidence>
<evidence type="ECO:0000313" key="10">
    <source>
        <dbReference type="EMBL" id="GAT68781.1"/>
    </source>
</evidence>
<keyword evidence="5 8" id="KW-1133">Transmembrane helix</keyword>
<feature type="transmembrane region" description="Helical" evidence="8">
    <location>
        <begin position="266"/>
        <end position="286"/>
    </location>
</feature>
<dbReference type="InterPro" id="IPR011701">
    <property type="entry name" value="MFS"/>
</dbReference>
<reference evidence="11" key="2">
    <citation type="submission" date="2016-04" db="EMBL/GenBank/DDBJ databases">
        <title>Planomonospora sphaerica JCM9374 whole genome shotgun sequence.</title>
        <authorList>
            <person name="Suzuki T."/>
            <person name="Dohra H."/>
            <person name="Kodani S."/>
        </authorList>
    </citation>
    <scope>NUCLEOTIDE SEQUENCE [LARGE SCALE GENOMIC DNA]</scope>
    <source>
        <strain evidence="11">JCM 9374</strain>
    </source>
</reference>
<evidence type="ECO:0000256" key="2">
    <source>
        <dbReference type="ARBA" id="ARBA00022448"/>
    </source>
</evidence>
<protein>
    <submittedName>
        <fullName evidence="10">MFS transporter</fullName>
    </submittedName>
</protein>
<name>A0A171DIS1_9ACTN</name>
<comment type="caution">
    <text evidence="10">The sequence shown here is derived from an EMBL/GenBank/DDBJ whole genome shotgun (WGS) entry which is preliminary data.</text>
</comment>
<feature type="transmembrane region" description="Helical" evidence="8">
    <location>
        <begin position="352"/>
        <end position="378"/>
    </location>
</feature>
<dbReference type="AlphaFoldDB" id="A0A171DIS1"/>
<feature type="compositionally biased region" description="Low complexity" evidence="7">
    <location>
        <begin position="486"/>
        <end position="495"/>
    </location>
</feature>
<feature type="transmembrane region" description="Helical" evidence="8">
    <location>
        <begin position="154"/>
        <end position="175"/>
    </location>
</feature>
<evidence type="ECO:0000256" key="5">
    <source>
        <dbReference type="ARBA" id="ARBA00022989"/>
    </source>
</evidence>
<dbReference type="Gene3D" id="1.20.1250.20">
    <property type="entry name" value="MFS general substrate transporter like domains"/>
    <property type="match status" value="1"/>
</dbReference>
<dbReference type="EMBL" id="BDCX01000011">
    <property type="protein sequence ID" value="GAT68781.1"/>
    <property type="molecule type" value="Genomic_DNA"/>
</dbReference>
<dbReference type="InterPro" id="IPR036259">
    <property type="entry name" value="MFS_trans_sf"/>
</dbReference>
<feature type="transmembrane region" description="Helical" evidence="8">
    <location>
        <begin position="181"/>
        <end position="201"/>
    </location>
</feature>
<evidence type="ECO:0000256" key="7">
    <source>
        <dbReference type="SAM" id="MobiDB-lite"/>
    </source>
</evidence>
<feature type="transmembrane region" description="Helical" evidence="8">
    <location>
        <begin position="123"/>
        <end position="142"/>
    </location>
</feature>
<feature type="region of interest" description="Disordered" evidence="7">
    <location>
        <begin position="486"/>
        <end position="521"/>
    </location>
</feature>
<feature type="domain" description="Major facilitator superfamily (MFS) profile" evidence="9">
    <location>
        <begin position="25"/>
        <end position="408"/>
    </location>
</feature>
<evidence type="ECO:0000313" key="11">
    <source>
        <dbReference type="Proteomes" id="UP000077701"/>
    </source>
</evidence>
<dbReference type="Pfam" id="PF07690">
    <property type="entry name" value="MFS_1"/>
    <property type="match status" value="1"/>
</dbReference>
<evidence type="ECO:0000256" key="8">
    <source>
        <dbReference type="SAM" id="Phobius"/>
    </source>
</evidence>
<evidence type="ECO:0000256" key="3">
    <source>
        <dbReference type="ARBA" id="ARBA00022475"/>
    </source>
</evidence>
<gene>
    <name evidence="10" type="ORF">PS9374_04446</name>
</gene>
<organism evidence="10 11">
    <name type="scientific">Planomonospora sphaerica</name>
    <dbReference type="NCBI Taxonomy" id="161355"/>
    <lineage>
        <taxon>Bacteria</taxon>
        <taxon>Bacillati</taxon>
        <taxon>Actinomycetota</taxon>
        <taxon>Actinomycetes</taxon>
        <taxon>Streptosporangiales</taxon>
        <taxon>Streptosporangiaceae</taxon>
        <taxon>Planomonospora</taxon>
    </lineage>
</organism>
<dbReference type="InterPro" id="IPR020846">
    <property type="entry name" value="MFS_dom"/>
</dbReference>
<dbReference type="STRING" id="161355.PS9374_04446"/>
<sequence length="521" mass="52113">MTALPVRRTGTPGQSGSAARQRAGLARLRIVLFAIAGLNGAHTAVLPFLPHVATHLGLSPLLLGVFLLADPAAKALCQPLGGALTDRAGPGRILPLGLVIAVAGIAVVMVADQAHLAIGGRLIWGAGTGIAVPAAYRTIAVLAETYQVPPARLYASFGAGAITSMAAGPPLAGLLAPFTGYQGVLAIAAAIGLAGAALVVVRLRLPVPPRASAPGTGPAERPALRPGDLRAVIVFGVCSLCCNLAWSSVESLVPLSLGAGAHDSTGASALVLTAGLVSFIAVTLALGRLPDGARSPRAGSAAAIIMGGAGIALVNVDALGIGLPAIVIFMGAQAWTYLAARDGMTHHTGRSGKAFGVFGMIADGGNLLGPLVVVLAAGPLGPRAAFALLGAVCLVAAATLAIGTRILPPVPAPASFPEAGAGAGGRHRAPRLQPAPVTTGAALGRPSATRPDRAASVSPPPPPELVYLLDRVDAVLLLADRYLQPGPHLPGHSPGPAHPRLHPSRRSVRTGAPRIPHRSTR</sequence>
<keyword evidence="3" id="KW-1003">Cell membrane</keyword>
<dbReference type="InterPro" id="IPR050171">
    <property type="entry name" value="MFS_Transporters"/>
</dbReference>
<evidence type="ECO:0000256" key="4">
    <source>
        <dbReference type="ARBA" id="ARBA00022692"/>
    </source>
</evidence>
<dbReference type="RefSeq" id="WP_068899629.1">
    <property type="nucleotide sequence ID" value="NZ_BDCX01000011.1"/>
</dbReference>
<feature type="transmembrane region" description="Helical" evidence="8">
    <location>
        <begin position="298"/>
        <end position="315"/>
    </location>
</feature>
<dbReference type="GO" id="GO:0005886">
    <property type="term" value="C:plasma membrane"/>
    <property type="evidence" value="ECO:0007669"/>
    <property type="project" value="UniProtKB-SubCell"/>
</dbReference>
<evidence type="ECO:0000256" key="6">
    <source>
        <dbReference type="ARBA" id="ARBA00023136"/>
    </source>
</evidence>
<feature type="compositionally biased region" description="Basic residues" evidence="7">
    <location>
        <begin position="499"/>
        <end position="508"/>
    </location>
</feature>
<dbReference type="PANTHER" id="PTHR23517:SF2">
    <property type="entry name" value="MULTIDRUG RESISTANCE PROTEIN MDTH"/>
    <property type="match status" value="1"/>
</dbReference>
<keyword evidence="2" id="KW-0813">Transport</keyword>
<dbReference type="PANTHER" id="PTHR23517">
    <property type="entry name" value="RESISTANCE PROTEIN MDTM, PUTATIVE-RELATED-RELATED"/>
    <property type="match status" value="1"/>
</dbReference>
<feature type="transmembrane region" description="Helical" evidence="8">
    <location>
        <begin position="93"/>
        <end position="111"/>
    </location>
</feature>
<feature type="transmembrane region" description="Helical" evidence="8">
    <location>
        <begin position="30"/>
        <end position="49"/>
    </location>
</feature>
<dbReference type="SUPFAM" id="SSF103473">
    <property type="entry name" value="MFS general substrate transporter"/>
    <property type="match status" value="1"/>
</dbReference>
<dbReference type="OrthoDB" id="4142989at2"/>
<reference evidence="10 11" key="1">
    <citation type="journal article" date="2016" name="Genome Announc.">
        <title>Draft Genome Sequence of Planomonospora sphaerica JCM9374, a Rare Actinomycete.</title>
        <authorList>
            <person name="Dohra H."/>
            <person name="Suzuki T."/>
            <person name="Inoue Y."/>
            <person name="Kodani S."/>
        </authorList>
    </citation>
    <scope>NUCLEOTIDE SEQUENCE [LARGE SCALE GENOMIC DNA]</scope>
    <source>
        <strain evidence="10 11">JCM 9374</strain>
    </source>
</reference>
<proteinExistence type="predicted"/>